<evidence type="ECO:0000313" key="1">
    <source>
        <dbReference type="EMBL" id="EEX68276.1"/>
    </source>
</evidence>
<evidence type="ECO:0000313" key="2">
    <source>
        <dbReference type="Proteomes" id="UP000003671"/>
    </source>
</evidence>
<dbReference type="Proteomes" id="UP000003671">
    <property type="component" value="Unassembled WGS sequence"/>
</dbReference>
<name>C9KPX0_9FIRM</name>
<accession>C9KPX0</accession>
<dbReference type="EMBL" id="ABWK02000020">
    <property type="protein sequence ID" value="EEX68276.1"/>
    <property type="molecule type" value="Genomic_DNA"/>
</dbReference>
<gene>
    <name evidence="1" type="ORF">MITSMUL_05279</name>
</gene>
<dbReference type="STRING" id="500635.MITSMUL_05279"/>
<keyword evidence="2" id="KW-1185">Reference proteome</keyword>
<reference evidence="1" key="1">
    <citation type="submission" date="2009-09" db="EMBL/GenBank/DDBJ databases">
        <authorList>
            <person name="Weinstock G."/>
            <person name="Sodergren E."/>
            <person name="Clifton S."/>
            <person name="Fulton L."/>
            <person name="Fulton B."/>
            <person name="Courtney L."/>
            <person name="Fronick C."/>
            <person name="Harrison M."/>
            <person name="Strong C."/>
            <person name="Farmer C."/>
            <person name="Delahaunty K."/>
            <person name="Markovic C."/>
            <person name="Hall O."/>
            <person name="Minx P."/>
            <person name="Tomlinson C."/>
            <person name="Mitreva M."/>
            <person name="Nelson J."/>
            <person name="Hou S."/>
            <person name="Wollam A."/>
            <person name="Pepin K.H."/>
            <person name="Johnson M."/>
            <person name="Bhonagiri V."/>
            <person name="Nash W.E."/>
            <person name="Warren W."/>
            <person name="Chinwalla A."/>
            <person name="Mardis E.R."/>
            <person name="Wilson R.K."/>
        </authorList>
    </citation>
    <scope>NUCLEOTIDE SEQUENCE [LARGE SCALE GENOMIC DNA]</scope>
    <source>
        <strain evidence="1">DSM 20544</strain>
    </source>
</reference>
<comment type="caution">
    <text evidence="1">The sequence shown here is derived from an EMBL/GenBank/DDBJ whole genome shotgun (WGS) entry which is preliminary data.</text>
</comment>
<dbReference type="AlphaFoldDB" id="C9KPX0"/>
<dbReference type="HOGENOM" id="CLU_3137745_0_0_9"/>
<protein>
    <submittedName>
        <fullName evidence="1">Uncharacterized protein</fullName>
    </submittedName>
</protein>
<organism evidence="1 2">
    <name type="scientific">Mitsuokella multacida DSM 20544</name>
    <dbReference type="NCBI Taxonomy" id="500635"/>
    <lineage>
        <taxon>Bacteria</taxon>
        <taxon>Bacillati</taxon>
        <taxon>Bacillota</taxon>
        <taxon>Negativicutes</taxon>
        <taxon>Selenomonadales</taxon>
        <taxon>Selenomonadaceae</taxon>
        <taxon>Mitsuokella</taxon>
    </lineage>
</organism>
<proteinExistence type="predicted"/>
<sequence>MPGVNGSGKEIYAVTQQNATQSAILVISLAVIEEADIRESIVLPRFLDF</sequence>